<sequence length="480" mass="54114">MADAGRRLVPEGHNRPEDVPRLEAYFQEVCEREPKFLLWRKQSYPGAFAFRKGRTWGGRKKGGSCRDRPAPGSADEADESGGGLLRVEHTAPGKFDLQKLRREFFTPPKEEAILLDALYSYLYRQHPVGNLDHEKLIDRLREHLAAEQERRRPAPVEYEGDMVQRNLLETLRRYFGKSPNRQKVISDLLTDRKKLERLYFDLRQRRGPPVRDVGPGTQRELRQHRKDLEASFEFSVPPASPPLILEETTGSRGTQTESIADHSWVAVTEEAKRLRAAQEAAEEEARSPPPGHGRRSSVDNDDVSPSVSDTIKRYLRMARKKSVDSDKADRFKRVNYDRNLRNIKAKGELSKISDDDGLDKGAQTDESWIEALRELKLDTLDQSAPASSRSSLTEDPVSPTSPKSLLSSGHSFLSNLLHGRHPDRSVSAGGMQKSKSSTSVVQQGSRLVAKKIWKTRSKSQSRATPSATSAWTPQVTTLSF</sequence>
<feature type="region of interest" description="Disordered" evidence="1">
    <location>
        <begin position="231"/>
        <end position="308"/>
    </location>
</feature>
<keyword evidence="3" id="KW-1185">Reference proteome</keyword>
<reference evidence="2 3" key="1">
    <citation type="submission" date="2024-07" db="EMBL/GenBank/DDBJ databases">
        <title>Chromosome-level genome assembly of the water stick insect Ranatra chinensis (Heteroptera: Nepidae).</title>
        <authorList>
            <person name="Liu X."/>
        </authorList>
    </citation>
    <scope>NUCLEOTIDE SEQUENCE [LARGE SCALE GENOMIC DNA]</scope>
    <source>
        <strain evidence="2">Cailab_2021Rc</strain>
        <tissue evidence="2">Muscle</tissue>
    </source>
</reference>
<evidence type="ECO:0000256" key="1">
    <source>
        <dbReference type="SAM" id="MobiDB-lite"/>
    </source>
</evidence>
<organism evidence="2 3">
    <name type="scientific">Ranatra chinensis</name>
    <dbReference type="NCBI Taxonomy" id="642074"/>
    <lineage>
        <taxon>Eukaryota</taxon>
        <taxon>Metazoa</taxon>
        <taxon>Ecdysozoa</taxon>
        <taxon>Arthropoda</taxon>
        <taxon>Hexapoda</taxon>
        <taxon>Insecta</taxon>
        <taxon>Pterygota</taxon>
        <taxon>Neoptera</taxon>
        <taxon>Paraneoptera</taxon>
        <taxon>Hemiptera</taxon>
        <taxon>Heteroptera</taxon>
        <taxon>Panheteroptera</taxon>
        <taxon>Nepomorpha</taxon>
        <taxon>Nepidae</taxon>
        <taxon>Ranatrinae</taxon>
        <taxon>Ranatra</taxon>
    </lineage>
</organism>
<feature type="compositionally biased region" description="Low complexity" evidence="1">
    <location>
        <begin position="432"/>
        <end position="445"/>
    </location>
</feature>
<accession>A0ABD0YJ68</accession>
<feature type="compositionally biased region" description="Basic residues" evidence="1">
    <location>
        <begin position="448"/>
        <end position="459"/>
    </location>
</feature>
<gene>
    <name evidence="2" type="ORF">AAG570_005444</name>
</gene>
<dbReference type="Proteomes" id="UP001558652">
    <property type="component" value="Unassembled WGS sequence"/>
</dbReference>
<feature type="region of interest" description="Disordered" evidence="1">
    <location>
        <begin position="380"/>
        <end position="480"/>
    </location>
</feature>
<proteinExistence type="predicted"/>
<dbReference type="AlphaFoldDB" id="A0ABD0YJ68"/>
<feature type="compositionally biased region" description="Polar residues" evidence="1">
    <location>
        <begin position="380"/>
        <end position="414"/>
    </location>
</feature>
<evidence type="ECO:0000313" key="3">
    <source>
        <dbReference type="Proteomes" id="UP001558652"/>
    </source>
</evidence>
<dbReference type="EMBL" id="JBFDAA010000018">
    <property type="protein sequence ID" value="KAL1115949.1"/>
    <property type="molecule type" value="Genomic_DNA"/>
</dbReference>
<protein>
    <submittedName>
        <fullName evidence="2">Uncharacterized protein</fullName>
    </submittedName>
</protein>
<feature type="compositionally biased region" description="Polar residues" evidence="1">
    <location>
        <begin position="248"/>
        <end position="258"/>
    </location>
</feature>
<name>A0ABD0YJ68_9HEMI</name>
<comment type="caution">
    <text evidence="2">The sequence shown here is derived from an EMBL/GenBank/DDBJ whole genome shotgun (WGS) entry which is preliminary data.</text>
</comment>
<feature type="region of interest" description="Disordered" evidence="1">
    <location>
        <begin position="57"/>
        <end position="84"/>
    </location>
</feature>
<evidence type="ECO:0000313" key="2">
    <source>
        <dbReference type="EMBL" id="KAL1115949.1"/>
    </source>
</evidence>
<feature type="compositionally biased region" description="Polar residues" evidence="1">
    <location>
        <begin position="460"/>
        <end position="480"/>
    </location>
</feature>